<keyword evidence="3" id="KW-1185">Reference proteome</keyword>
<evidence type="ECO:0000313" key="2">
    <source>
        <dbReference type="EMBL" id="SCY26312.1"/>
    </source>
</evidence>
<gene>
    <name evidence="2" type="ORF">SAMN05216233_10616</name>
</gene>
<feature type="transmembrane region" description="Helical" evidence="1">
    <location>
        <begin position="17"/>
        <end position="36"/>
    </location>
</feature>
<dbReference type="Proteomes" id="UP000198870">
    <property type="component" value="Unassembled WGS sequence"/>
</dbReference>
<reference evidence="2 3" key="1">
    <citation type="submission" date="2016-10" db="EMBL/GenBank/DDBJ databases">
        <authorList>
            <person name="de Groot N.N."/>
        </authorList>
    </citation>
    <scope>NUCLEOTIDE SEQUENCE [LARGE SCALE GENOMIC DNA]</scope>
    <source>
        <strain evidence="2 3">AA1</strain>
    </source>
</reference>
<organism evidence="2 3">
    <name type="scientific">Desulfoluna spongiiphila</name>
    <dbReference type="NCBI Taxonomy" id="419481"/>
    <lineage>
        <taxon>Bacteria</taxon>
        <taxon>Pseudomonadati</taxon>
        <taxon>Thermodesulfobacteriota</taxon>
        <taxon>Desulfobacteria</taxon>
        <taxon>Desulfobacterales</taxon>
        <taxon>Desulfolunaceae</taxon>
        <taxon>Desulfoluna</taxon>
    </lineage>
</organism>
<keyword evidence="1" id="KW-0812">Transmembrane</keyword>
<dbReference type="STRING" id="419481.SAMN05216233_10616"/>
<protein>
    <submittedName>
        <fullName evidence="2">Uncharacterized protein</fullName>
    </submittedName>
</protein>
<feature type="transmembrane region" description="Helical" evidence="1">
    <location>
        <begin position="101"/>
        <end position="122"/>
    </location>
</feature>
<keyword evidence="1" id="KW-0472">Membrane</keyword>
<feature type="transmembrane region" description="Helical" evidence="1">
    <location>
        <begin position="48"/>
        <end position="69"/>
    </location>
</feature>
<dbReference type="OrthoDB" id="1425700at2"/>
<proteinExistence type="predicted"/>
<name>A0A1G5EH66_9BACT</name>
<keyword evidence="1" id="KW-1133">Transmembrane helix</keyword>
<evidence type="ECO:0000313" key="3">
    <source>
        <dbReference type="Proteomes" id="UP000198870"/>
    </source>
</evidence>
<sequence length="218" mass="23952">MEPNTSFKSIAGTAACYFFYAFIAGSMALCITWEALHTLPSYLFGEDSVLESLQVMALFFTMVCTWAAGRQDTSKAPVTTLLVGAAAIAGIREFDFCLDRYLFDGAWQVLVLLTGALAIVRAFQDRDALKAALHDFSGRPSFGLMAGGFITVFVFSRIFGRQVLWRAIMGDGYLAVVKNAAEEGVELLGYTLIFVGSLEFLRESRCSSVLYNAIDHLR</sequence>
<dbReference type="EMBL" id="FMUX01000006">
    <property type="protein sequence ID" value="SCY26312.1"/>
    <property type="molecule type" value="Genomic_DNA"/>
</dbReference>
<evidence type="ECO:0000256" key="1">
    <source>
        <dbReference type="SAM" id="Phobius"/>
    </source>
</evidence>
<dbReference type="RefSeq" id="WP_092210459.1">
    <property type="nucleotide sequence ID" value="NZ_FMUX01000006.1"/>
</dbReference>
<feature type="transmembrane region" description="Helical" evidence="1">
    <location>
        <begin position="142"/>
        <end position="160"/>
    </location>
</feature>
<accession>A0A1G5EH66</accession>
<dbReference type="AlphaFoldDB" id="A0A1G5EH66"/>